<dbReference type="Proteomes" id="UP000245206">
    <property type="component" value="Unassembled WGS sequence"/>
</dbReference>
<protein>
    <submittedName>
        <fullName evidence="1">Uncharacterized protein</fullName>
    </submittedName>
</protein>
<name>A0A2P2DGW0_9LEPT</name>
<comment type="caution">
    <text evidence="1">The sequence shown here is derived from an EMBL/GenBank/DDBJ whole genome shotgun (WGS) entry which is preliminary data.</text>
</comment>
<dbReference type="EMBL" id="BFAZ01000009">
    <property type="protein sequence ID" value="GBF43873.1"/>
    <property type="molecule type" value="Genomic_DNA"/>
</dbReference>
<evidence type="ECO:0000313" key="2">
    <source>
        <dbReference type="Proteomes" id="UP000245206"/>
    </source>
</evidence>
<dbReference type="AlphaFoldDB" id="A0A2P2DGW0"/>
<organism evidence="1 2">
    <name type="scientific">Leptospira ellinghausenii</name>
    <dbReference type="NCBI Taxonomy" id="1917822"/>
    <lineage>
        <taxon>Bacteria</taxon>
        <taxon>Pseudomonadati</taxon>
        <taxon>Spirochaetota</taxon>
        <taxon>Spirochaetia</taxon>
        <taxon>Leptospirales</taxon>
        <taxon>Leptospiraceae</taxon>
        <taxon>Leptospira</taxon>
    </lineage>
</organism>
<reference evidence="2" key="1">
    <citation type="journal article" date="2019" name="Microbiol. Immunol.">
        <title>Molecular and phenotypic characterization of Leptospira johnsonii sp. nov., Leptospira ellinghausenii sp. nov. and Leptospira ryugenii sp. nov. isolated from soil and water in Japan.</title>
        <authorList>
            <person name="Masuzawa T."/>
            <person name="Saito M."/>
            <person name="Nakao R."/>
            <person name="Nikaido Y."/>
            <person name="Matsumoto M."/>
            <person name="Ogawa M."/>
            <person name="Yokoyama M."/>
            <person name="Hidaka Y."/>
            <person name="Tomita J."/>
            <person name="Sakakibara K."/>
            <person name="Suzuki K."/>
            <person name="Yasuda S."/>
            <person name="Sato H."/>
            <person name="Yamaguchi M."/>
            <person name="Yoshida S.I."/>
            <person name="Koizumi N."/>
            <person name="Kawamura Y."/>
        </authorList>
    </citation>
    <scope>NUCLEOTIDE SEQUENCE [LARGE SCALE GENOMIC DNA]</scope>
    <source>
        <strain evidence="2">E18</strain>
    </source>
</reference>
<gene>
    <name evidence="1" type="ORF">LPTSP2_31760</name>
</gene>
<accession>A0A2P2DGW0</accession>
<evidence type="ECO:0000313" key="1">
    <source>
        <dbReference type="EMBL" id="GBF43873.1"/>
    </source>
</evidence>
<sequence>MENNVPLNIRAKMEKIPSIGILNFELHIQIDESLIVFGIPIGSLKRLTTAQEKGCGRTD</sequence>
<proteinExistence type="predicted"/>
<keyword evidence="2" id="KW-1185">Reference proteome</keyword>